<organism evidence="1 2">
    <name type="scientific">Yersinia entomophaga</name>
    <dbReference type="NCBI Taxonomy" id="935293"/>
    <lineage>
        <taxon>Bacteria</taxon>
        <taxon>Pseudomonadati</taxon>
        <taxon>Pseudomonadota</taxon>
        <taxon>Gammaproteobacteria</taxon>
        <taxon>Enterobacterales</taxon>
        <taxon>Yersiniaceae</taxon>
        <taxon>Yersinia</taxon>
    </lineage>
</organism>
<gene>
    <name evidence="1" type="ORF">PL78_19120</name>
</gene>
<keyword evidence="2" id="KW-1185">Reference proteome</keyword>
<sequence>MDRNIEELRIARLKSKFEIAKSYGSDQLTVPMPDLDALIAQLEAAQRDRNLHYIVSEKFRIELIASEAALSAANEKLSKPVVLPKKIYLKSSRCNVISWSKTFDAIEAAGFTVEGNADAE</sequence>
<evidence type="ECO:0000313" key="2">
    <source>
        <dbReference type="Proteomes" id="UP000266744"/>
    </source>
</evidence>
<dbReference type="Proteomes" id="UP000266744">
    <property type="component" value="Chromosome"/>
</dbReference>
<proteinExistence type="predicted"/>
<evidence type="ECO:0008006" key="3">
    <source>
        <dbReference type="Google" id="ProtNLM"/>
    </source>
</evidence>
<reference evidence="1 2" key="1">
    <citation type="journal article" date="2016" name="Toxins">
        <title>The Draft Genome Sequence of the Yersinia entomophaga Entomopathogenic Type Strain MH96T.</title>
        <authorList>
            <person name="Hurst M.R."/>
            <person name="Beattie A."/>
            <person name="Altermann E."/>
            <person name="Moraga R.M."/>
            <person name="Harper L.A."/>
            <person name="Calder J."/>
            <person name="Laugraud A."/>
        </authorList>
    </citation>
    <scope>NUCLEOTIDE SEQUENCE [LARGE SCALE GENOMIC DNA]</scope>
    <source>
        <strain evidence="1 2">MH96</strain>
    </source>
</reference>
<dbReference type="EMBL" id="CP010029">
    <property type="protein sequence ID" value="ANI31925.1"/>
    <property type="molecule type" value="Genomic_DNA"/>
</dbReference>
<accession>A0ABM6BQM7</accession>
<evidence type="ECO:0000313" key="1">
    <source>
        <dbReference type="EMBL" id="ANI31925.1"/>
    </source>
</evidence>
<protein>
    <recommendedName>
        <fullName evidence="3">Ead/Ea22-like family protein</fullName>
    </recommendedName>
</protein>
<name>A0ABM6BQM7_YERET</name>